<dbReference type="SUPFAM" id="SSF158446">
    <property type="entry name" value="IVS-encoded protein-like"/>
    <property type="match status" value="1"/>
</dbReference>
<feature type="domain" description="bAvd-like" evidence="1">
    <location>
        <begin position="34"/>
        <end position="123"/>
    </location>
</feature>
<evidence type="ECO:0000313" key="2">
    <source>
        <dbReference type="EMBL" id="OGY56544.1"/>
    </source>
</evidence>
<dbReference type="Gene3D" id="1.20.1440.60">
    <property type="entry name" value="23S rRNA-intervening sequence"/>
    <property type="match status" value="1"/>
</dbReference>
<protein>
    <recommendedName>
        <fullName evidence="1">bAvd-like domain-containing protein</fullName>
    </recommendedName>
</protein>
<reference evidence="2 3" key="1">
    <citation type="journal article" date="2016" name="Nat. Commun.">
        <title>Thousands of microbial genomes shed light on interconnected biogeochemical processes in an aquifer system.</title>
        <authorList>
            <person name="Anantharaman K."/>
            <person name="Brown C.T."/>
            <person name="Hug L.A."/>
            <person name="Sharon I."/>
            <person name="Castelle C.J."/>
            <person name="Probst A.J."/>
            <person name="Thomas B.C."/>
            <person name="Singh A."/>
            <person name="Wilkins M.J."/>
            <person name="Karaoz U."/>
            <person name="Brodie E.L."/>
            <person name="Williams K.H."/>
            <person name="Hubbard S.S."/>
            <person name="Banfield J.F."/>
        </authorList>
    </citation>
    <scope>NUCLEOTIDE SEQUENCE [LARGE SCALE GENOMIC DNA]</scope>
</reference>
<dbReference type="Proteomes" id="UP000178179">
    <property type="component" value="Unassembled WGS sequence"/>
</dbReference>
<evidence type="ECO:0000313" key="3">
    <source>
        <dbReference type="Proteomes" id="UP000178179"/>
    </source>
</evidence>
<dbReference type="AlphaFoldDB" id="A0A1G1YW44"/>
<dbReference type="Pfam" id="PF22296">
    <property type="entry name" value="bAvd"/>
    <property type="match status" value="1"/>
</dbReference>
<dbReference type="EMBL" id="MHIS01000013">
    <property type="protein sequence ID" value="OGY56544.1"/>
    <property type="molecule type" value="Genomic_DNA"/>
</dbReference>
<dbReference type="InterPro" id="IPR055360">
    <property type="entry name" value="bAvd"/>
</dbReference>
<gene>
    <name evidence="2" type="ORF">A2119_01355</name>
</gene>
<dbReference type="InterPro" id="IPR036583">
    <property type="entry name" value="23S_rRNA_IVS_sf"/>
</dbReference>
<sequence>MSQVPFHKNEQLIPLEPLPIVQRLVLAYKLWQEFLLHFPKISRHTLGHKIDTLFIEIIDLILRAHYLPQKEKTPCLREASTKLDILKFFLQIAWEVKVLDNKKFIRLSEHLIEIGKMLGGWNRALSK</sequence>
<name>A0A1G1YW44_9BACT</name>
<comment type="caution">
    <text evidence="2">The sequence shown here is derived from an EMBL/GenBank/DDBJ whole genome shotgun (WGS) entry which is preliminary data.</text>
</comment>
<accession>A0A1G1YW44</accession>
<dbReference type="CDD" id="cd16376">
    <property type="entry name" value="Avd_like"/>
    <property type="match status" value="1"/>
</dbReference>
<evidence type="ECO:0000259" key="1">
    <source>
        <dbReference type="Pfam" id="PF22296"/>
    </source>
</evidence>
<proteinExistence type="predicted"/>
<organism evidence="2 3">
    <name type="scientific">Candidatus Colwellbacteria bacterium GWA2_46_10</name>
    <dbReference type="NCBI Taxonomy" id="1797684"/>
    <lineage>
        <taxon>Bacteria</taxon>
        <taxon>Candidatus Colwelliibacteriota</taxon>
    </lineage>
</organism>